<feature type="transmembrane region" description="Helical" evidence="1">
    <location>
        <begin position="68"/>
        <end position="98"/>
    </location>
</feature>
<evidence type="ECO:0000313" key="3">
    <source>
        <dbReference type="Proteomes" id="UP000050277"/>
    </source>
</evidence>
<comment type="caution">
    <text evidence="2">The sequence shown here is derived from an EMBL/GenBank/DDBJ whole genome shotgun (WGS) entry which is preliminary data.</text>
</comment>
<feature type="transmembrane region" description="Helical" evidence="1">
    <location>
        <begin position="37"/>
        <end position="56"/>
    </location>
</feature>
<protein>
    <recommendedName>
        <fullName evidence="4">Branched-chain amino acid transporter</fullName>
    </recommendedName>
</protein>
<dbReference type="InterPro" id="IPR008407">
    <property type="entry name" value="Brnchd-chn_aa_trnsp_AzlD"/>
</dbReference>
<evidence type="ECO:0000256" key="1">
    <source>
        <dbReference type="SAM" id="Phobius"/>
    </source>
</evidence>
<evidence type="ECO:0008006" key="4">
    <source>
        <dbReference type="Google" id="ProtNLM"/>
    </source>
</evidence>
<accession>A0A0P6Y9D2</accession>
<evidence type="ECO:0000313" key="2">
    <source>
        <dbReference type="EMBL" id="KPL81903.1"/>
    </source>
</evidence>
<organism evidence="2 3">
    <name type="scientific">Herpetosiphon geysericola</name>
    <dbReference type="NCBI Taxonomy" id="70996"/>
    <lineage>
        <taxon>Bacteria</taxon>
        <taxon>Bacillati</taxon>
        <taxon>Chloroflexota</taxon>
        <taxon>Chloroflexia</taxon>
        <taxon>Herpetosiphonales</taxon>
        <taxon>Herpetosiphonaceae</taxon>
        <taxon>Herpetosiphon</taxon>
    </lineage>
</organism>
<gene>
    <name evidence="2" type="ORF">SE18_20075</name>
</gene>
<keyword evidence="1" id="KW-0472">Membrane</keyword>
<dbReference type="RefSeq" id="WP_054536250.1">
    <property type="nucleotide sequence ID" value="NZ_LGKP01000032.1"/>
</dbReference>
<keyword evidence="3" id="KW-1185">Reference proteome</keyword>
<name>A0A0P6Y9D2_9CHLR</name>
<dbReference type="OrthoDB" id="165490at2"/>
<dbReference type="EMBL" id="LGKP01000032">
    <property type="protein sequence ID" value="KPL81903.1"/>
    <property type="molecule type" value="Genomic_DNA"/>
</dbReference>
<reference evidence="2 3" key="1">
    <citation type="submission" date="2015-07" db="EMBL/GenBank/DDBJ databases">
        <title>Whole genome sequence of Herpetosiphon geysericola DSM 7119.</title>
        <authorList>
            <person name="Hemp J."/>
            <person name="Ward L.M."/>
            <person name="Pace L.A."/>
            <person name="Fischer W.W."/>
        </authorList>
    </citation>
    <scope>NUCLEOTIDE SEQUENCE [LARGE SCALE GENOMIC DNA]</scope>
    <source>
        <strain evidence="2 3">DSM 7119</strain>
    </source>
</reference>
<feature type="transmembrane region" description="Helical" evidence="1">
    <location>
        <begin position="6"/>
        <end position="25"/>
    </location>
</feature>
<dbReference type="Proteomes" id="UP000050277">
    <property type="component" value="Unassembled WGS sequence"/>
</dbReference>
<dbReference type="AlphaFoldDB" id="A0A0P6Y9D2"/>
<keyword evidence="1" id="KW-0812">Transmembrane</keyword>
<dbReference type="Pfam" id="PF05437">
    <property type="entry name" value="AzlD"/>
    <property type="match status" value="1"/>
</dbReference>
<dbReference type="STRING" id="70996.SE18_20075"/>
<sequence>MSLWLTIVVIGVITFGIRYSFIGLLNNADFPAIIQRGLRFVPAAVLAAIIASDLAISNQQIDLINPKMAAGAIAIIVAWYSRQVIPTLVAGFIVFLLLN</sequence>
<proteinExistence type="predicted"/>
<keyword evidence="1" id="KW-1133">Transmembrane helix</keyword>